<organism evidence="1 2">
    <name type="scientific">Ambrosiozyma monospora</name>
    <name type="common">Yeast</name>
    <name type="synonym">Endomycopsis monosporus</name>
    <dbReference type="NCBI Taxonomy" id="43982"/>
    <lineage>
        <taxon>Eukaryota</taxon>
        <taxon>Fungi</taxon>
        <taxon>Dikarya</taxon>
        <taxon>Ascomycota</taxon>
        <taxon>Saccharomycotina</taxon>
        <taxon>Pichiomycetes</taxon>
        <taxon>Pichiales</taxon>
        <taxon>Pichiaceae</taxon>
        <taxon>Ambrosiozyma</taxon>
    </lineage>
</organism>
<evidence type="ECO:0000313" key="1">
    <source>
        <dbReference type="EMBL" id="GME99445.1"/>
    </source>
</evidence>
<comment type="caution">
    <text evidence="1">The sequence shown here is derived from an EMBL/GenBank/DDBJ whole genome shotgun (WGS) entry which is preliminary data.</text>
</comment>
<name>A0ACB5U1Y2_AMBMO</name>
<reference evidence="1" key="1">
    <citation type="submission" date="2023-04" db="EMBL/GenBank/DDBJ databases">
        <title>Ambrosiozyma monospora NBRC 10751.</title>
        <authorList>
            <person name="Ichikawa N."/>
            <person name="Sato H."/>
            <person name="Tonouchi N."/>
        </authorList>
    </citation>
    <scope>NUCLEOTIDE SEQUENCE</scope>
    <source>
        <strain evidence="1">NBRC 10751</strain>
    </source>
</reference>
<protein>
    <submittedName>
        <fullName evidence="1">Unnamed protein product</fullName>
    </submittedName>
</protein>
<keyword evidence="2" id="KW-1185">Reference proteome</keyword>
<proteinExistence type="predicted"/>
<gene>
    <name evidence="1" type="ORF">Amon02_001072000</name>
</gene>
<evidence type="ECO:0000313" key="2">
    <source>
        <dbReference type="Proteomes" id="UP001165064"/>
    </source>
</evidence>
<dbReference type="Proteomes" id="UP001165064">
    <property type="component" value="Unassembled WGS sequence"/>
</dbReference>
<dbReference type="EMBL" id="BSXS01010997">
    <property type="protein sequence ID" value="GME99445.1"/>
    <property type="molecule type" value="Genomic_DNA"/>
</dbReference>
<sequence>MASTNYEKLVSKIDNFFPLPSEEEYKLFKEQEQEELLTEEYMPVAELISAHLHMSDHEEEELGVGSQYVVKSPGFSCVHEHSSTKFGFSKEFNGKESDDNAGVFETGKDQWEKFMVNCKDVPLSA</sequence>
<accession>A0ACB5U1Y2</accession>